<dbReference type="EMBL" id="ABJB010994722">
    <property type="status" value="NOT_ANNOTATED_CDS"/>
    <property type="molecule type" value="Genomic_DNA"/>
</dbReference>
<dbReference type="GO" id="GO:0009755">
    <property type="term" value="P:hormone-mediated signaling pathway"/>
    <property type="evidence" value="ECO:0000318"/>
    <property type="project" value="GO_Central"/>
</dbReference>
<dbReference type="GO" id="GO:0008528">
    <property type="term" value="F:G protein-coupled peptide receptor activity"/>
    <property type="evidence" value="ECO:0000318"/>
    <property type="project" value="GO_Central"/>
</dbReference>
<comment type="caution">
    <text evidence="9">Lacks conserved residue(s) required for the propagation of feature annotation.</text>
</comment>
<dbReference type="InParanoid" id="B7PGJ8"/>
<dbReference type="PROSITE" id="PS50068">
    <property type="entry name" value="LDLRA_2"/>
    <property type="match status" value="1"/>
</dbReference>
<dbReference type="InterPro" id="IPR036055">
    <property type="entry name" value="LDL_receptor-like_sf"/>
</dbReference>
<proteinExistence type="inferred from homology"/>
<keyword evidence="10" id="KW-0297">G-protein coupled receptor</keyword>
<keyword evidence="10 13" id="KW-0675">Receptor</keyword>
<dbReference type="CDD" id="cd00112">
    <property type="entry name" value="LDLa"/>
    <property type="match status" value="1"/>
</dbReference>
<dbReference type="PANTHER" id="PTHR24372:SF80">
    <property type="entry name" value="FI21465P1-RELATED"/>
    <property type="match status" value="1"/>
</dbReference>
<reference evidence="14" key="2">
    <citation type="submission" date="2020-05" db="UniProtKB">
        <authorList>
            <consortium name="EnsemblMetazoa"/>
        </authorList>
    </citation>
    <scope>IDENTIFICATION</scope>
    <source>
        <strain evidence="14">wikel</strain>
    </source>
</reference>
<dbReference type="EnsemblMetazoa" id="ISCW018360-RA">
    <property type="protein sequence ID" value="ISCW018360-PA"/>
    <property type="gene ID" value="ISCW018360"/>
</dbReference>
<dbReference type="EMBL" id="ABJB010360519">
    <property type="status" value="NOT_ANNOTATED_CDS"/>
    <property type="molecule type" value="Genomic_DNA"/>
</dbReference>
<accession>B7PGJ8</accession>
<dbReference type="EMBL" id="ABJB010601355">
    <property type="status" value="NOT_ANNOTATED_CDS"/>
    <property type="molecule type" value="Genomic_DNA"/>
</dbReference>
<keyword evidence="6 11" id="KW-1133">Transmembrane helix</keyword>
<evidence type="ECO:0000313" key="15">
    <source>
        <dbReference type="Proteomes" id="UP000001555"/>
    </source>
</evidence>
<feature type="transmembrane region" description="Helical" evidence="11">
    <location>
        <begin position="283"/>
        <end position="304"/>
    </location>
</feature>
<gene>
    <name evidence="13" type="ORF">IscW_ISCW018360</name>
</gene>
<keyword evidence="10" id="KW-0807">Transducer</keyword>
<evidence type="ECO:0000256" key="1">
    <source>
        <dbReference type="ARBA" id="ARBA00004370"/>
    </source>
</evidence>
<evidence type="ECO:0000256" key="2">
    <source>
        <dbReference type="ARBA" id="ARBA00010663"/>
    </source>
</evidence>
<evidence type="ECO:0000256" key="6">
    <source>
        <dbReference type="ARBA" id="ARBA00022989"/>
    </source>
</evidence>
<dbReference type="PaxDb" id="6945-B7PGJ8"/>
<dbReference type="SUPFAM" id="SSF57424">
    <property type="entry name" value="LDL receptor-like module"/>
    <property type="match status" value="1"/>
</dbReference>
<feature type="transmembrane region" description="Helical" evidence="11">
    <location>
        <begin position="467"/>
        <end position="490"/>
    </location>
</feature>
<evidence type="ECO:0000256" key="7">
    <source>
        <dbReference type="ARBA" id="ARBA00023136"/>
    </source>
</evidence>
<feature type="domain" description="G-protein coupled receptors family 1 profile" evidence="12">
    <location>
        <begin position="266"/>
        <end position="522"/>
    </location>
</feature>
<dbReference type="HOGENOM" id="CLU_447109_0_0_1"/>
<dbReference type="VEuPathDB" id="VectorBase:ISCP_004206"/>
<evidence type="ECO:0000256" key="5">
    <source>
        <dbReference type="ARBA" id="ARBA00022737"/>
    </source>
</evidence>
<dbReference type="SMART" id="SM00192">
    <property type="entry name" value="LDLa"/>
    <property type="match status" value="1"/>
</dbReference>
<evidence type="ECO:0000256" key="8">
    <source>
        <dbReference type="ARBA" id="ARBA00023157"/>
    </source>
</evidence>
<dbReference type="Pfam" id="PF00001">
    <property type="entry name" value="7tm_1"/>
    <property type="match status" value="1"/>
</dbReference>
<dbReference type="Pfam" id="PF00057">
    <property type="entry name" value="Ldl_recept_a"/>
    <property type="match status" value="1"/>
</dbReference>
<sequence length="611" mass="68684">MEHRPTFPGRAPGHWSMDYPRLAARLLRRLRCFFSCVLLRPCVCGLRFRPRGGSVHSDGGRLDNTRGAGRVLVFLSRDAMLLLVTTEDCWGSARRLVSDASAPSETPFPTGLRHCLDMTAEDLDQREVVCPPGHVPCGNGSSRCLSRLLHCDGVVNCPGGEDERHCSDVYGGLGTLMDRTDIPRTCYCESYSTTRVFCENANLTHVPRAISDVTRFYFKKFHYCSYAPYVRICMPKTDGLSSTEHLLVWPVLRLSVWVVAFTTCTGNSVVFAWRFLAKKEDRVLSLFIKNLSMADLLMGIYLVTVGSLDVAFRDEYNKHAHQWMSSWFCTLCGLVAMVSCEVSVLILSLITIERYCCIKTNVRAVTVNAARYFLAVVWLAGLVLALFPVLRWPSERAFYSSNGLCFPLHIDDPFMLGWEYSAFVFLGINFFAMVLVMGLYLSMFCIIKEDRQRARPVTMKKQEDAVLALRFFFIVLTDCMCWIPIVIIKILALLEVQISENIYAWVVVFILPINSALNPVIYTLAAPTELRRRIEKFAQRLLKCHKRLECMLTSSRTPRSSVATQSLTGTDVPSVSTDCTSGGSAYHPVSRQSCAAIHELSESSEADDTVL</sequence>
<evidence type="ECO:0000256" key="3">
    <source>
        <dbReference type="ARBA" id="ARBA00022614"/>
    </source>
</evidence>
<feature type="transmembrane region" description="Helical" evidence="11">
    <location>
        <begin position="324"/>
        <end position="352"/>
    </location>
</feature>
<keyword evidence="5" id="KW-0677">Repeat</keyword>
<dbReference type="PRINTS" id="PR00237">
    <property type="entry name" value="GPCRRHODOPSN"/>
</dbReference>
<feature type="transmembrane region" description="Helical" evidence="11">
    <location>
        <begin position="254"/>
        <end position="276"/>
    </location>
</feature>
<feature type="disulfide bond" evidence="9">
    <location>
        <begin position="151"/>
        <end position="166"/>
    </location>
</feature>
<keyword evidence="4 10" id="KW-0812">Transmembrane</keyword>
<evidence type="ECO:0000313" key="14">
    <source>
        <dbReference type="EnsemblMetazoa" id="ISCW018360-PA"/>
    </source>
</evidence>
<evidence type="ECO:0000256" key="9">
    <source>
        <dbReference type="PROSITE-ProRule" id="PRU00124"/>
    </source>
</evidence>
<dbReference type="STRING" id="6945.B7PGJ8"/>
<dbReference type="InterPro" id="IPR023415">
    <property type="entry name" value="LDLR_class-A_CS"/>
</dbReference>
<dbReference type="InterPro" id="IPR000276">
    <property type="entry name" value="GPCR_Rhodpsn"/>
</dbReference>
<dbReference type="VEuPathDB" id="VectorBase:ISCI018360"/>
<feature type="transmembrane region" description="Helical" evidence="11">
    <location>
        <begin position="422"/>
        <end position="447"/>
    </location>
</feature>
<dbReference type="EMBL" id="DS708537">
    <property type="protein sequence ID" value="EEC05720.1"/>
    <property type="molecule type" value="Genomic_DNA"/>
</dbReference>
<reference evidence="13 15" key="1">
    <citation type="submission" date="2008-03" db="EMBL/GenBank/DDBJ databases">
        <title>Annotation of Ixodes scapularis.</title>
        <authorList>
            <consortium name="Ixodes scapularis Genome Project Consortium"/>
            <person name="Caler E."/>
            <person name="Hannick L.I."/>
            <person name="Bidwell S."/>
            <person name="Joardar V."/>
            <person name="Thiagarajan M."/>
            <person name="Amedeo P."/>
            <person name="Galinsky K.J."/>
            <person name="Schobel S."/>
            <person name="Inman J."/>
            <person name="Hostetler J."/>
            <person name="Miller J."/>
            <person name="Hammond M."/>
            <person name="Megy K."/>
            <person name="Lawson D."/>
            <person name="Kodira C."/>
            <person name="Sutton G."/>
            <person name="Meyer J."/>
            <person name="Hill C.A."/>
            <person name="Birren B."/>
            <person name="Nene V."/>
            <person name="Collins F."/>
            <person name="Alarcon-Chaidez F."/>
            <person name="Wikel S."/>
            <person name="Strausberg R."/>
        </authorList>
    </citation>
    <scope>NUCLEOTIDE SEQUENCE [LARGE SCALE GENOMIC DNA]</scope>
    <source>
        <strain evidence="15">Wikel</strain>
        <strain evidence="13">Wikel colony</strain>
    </source>
</reference>
<evidence type="ECO:0000313" key="13">
    <source>
        <dbReference type="EMBL" id="EEC05720.1"/>
    </source>
</evidence>
<keyword evidence="3" id="KW-0433">Leucine-rich repeat</keyword>
<dbReference type="OrthoDB" id="6022531at2759"/>
<comment type="subcellular location">
    <subcellularLocation>
        <location evidence="1">Membrane</location>
    </subcellularLocation>
</comment>
<dbReference type="PANTHER" id="PTHR24372">
    <property type="entry name" value="GLYCOPROTEIN HORMONE RECEPTOR"/>
    <property type="match status" value="1"/>
</dbReference>
<dbReference type="FunFam" id="1.20.1070.10:FF:000023">
    <property type="entry name" value="Relaxin family peptide receptor 1"/>
    <property type="match status" value="1"/>
</dbReference>
<dbReference type="Proteomes" id="UP000001555">
    <property type="component" value="Unassembled WGS sequence"/>
</dbReference>
<dbReference type="EMBL" id="ABJB011017298">
    <property type="status" value="NOT_ANNOTATED_CDS"/>
    <property type="molecule type" value="Genomic_DNA"/>
</dbReference>
<evidence type="ECO:0000256" key="11">
    <source>
        <dbReference type="SAM" id="Phobius"/>
    </source>
</evidence>
<protein>
    <submittedName>
        <fullName evidence="13">Adenosine A3 receptor, putative</fullName>
    </submittedName>
</protein>
<comment type="similarity">
    <text evidence="2 10">Belongs to the G-protein coupled receptor 1 family.</text>
</comment>
<dbReference type="EMBL" id="ABJB010246438">
    <property type="status" value="NOT_ANNOTATED_CDS"/>
    <property type="molecule type" value="Genomic_DNA"/>
</dbReference>
<dbReference type="VEuPathDB" id="VectorBase:ISCW018360"/>
<dbReference type="Gene3D" id="4.10.400.10">
    <property type="entry name" value="Low-density Lipoprotein Receptor"/>
    <property type="match status" value="1"/>
</dbReference>
<dbReference type="GO" id="GO:0005886">
    <property type="term" value="C:plasma membrane"/>
    <property type="evidence" value="ECO:0000318"/>
    <property type="project" value="GO_Central"/>
</dbReference>
<dbReference type="EMBL" id="ABJB011000606">
    <property type="status" value="NOT_ANNOTATED_CDS"/>
    <property type="molecule type" value="Genomic_DNA"/>
</dbReference>
<keyword evidence="8 9" id="KW-1015">Disulfide bond</keyword>
<dbReference type="EMBL" id="ABJB010513906">
    <property type="status" value="NOT_ANNOTATED_CDS"/>
    <property type="molecule type" value="Genomic_DNA"/>
</dbReference>
<dbReference type="Gene3D" id="1.20.1070.10">
    <property type="entry name" value="Rhodopsin 7-helix transmembrane proteins"/>
    <property type="match status" value="1"/>
</dbReference>
<dbReference type="EMBL" id="ABJB010533840">
    <property type="status" value="NOT_ANNOTATED_CDS"/>
    <property type="molecule type" value="Genomic_DNA"/>
</dbReference>
<keyword evidence="7 11" id="KW-0472">Membrane</keyword>
<dbReference type="CDD" id="cd15137">
    <property type="entry name" value="7tmA_Relaxin_R"/>
    <property type="match status" value="1"/>
</dbReference>
<evidence type="ECO:0000256" key="4">
    <source>
        <dbReference type="ARBA" id="ARBA00022692"/>
    </source>
</evidence>
<feature type="transmembrane region" description="Helical" evidence="11">
    <location>
        <begin position="502"/>
        <end position="525"/>
    </location>
</feature>
<keyword evidence="15" id="KW-1185">Reference proteome</keyword>
<feature type="transmembrane region" description="Helical" evidence="11">
    <location>
        <begin position="372"/>
        <end position="390"/>
    </location>
</feature>
<evidence type="ECO:0000259" key="12">
    <source>
        <dbReference type="PROSITE" id="PS50262"/>
    </source>
</evidence>
<dbReference type="AlphaFoldDB" id="B7PGJ8"/>
<dbReference type="EMBL" id="ABJB010102203">
    <property type="status" value="NOT_ANNOTATED_CDS"/>
    <property type="molecule type" value="Genomic_DNA"/>
</dbReference>
<dbReference type="PROSITE" id="PS01209">
    <property type="entry name" value="LDLRA_1"/>
    <property type="match status" value="1"/>
</dbReference>
<dbReference type="EMBL" id="ABJB011035537">
    <property type="status" value="NOT_ANNOTATED_CDS"/>
    <property type="molecule type" value="Genomic_DNA"/>
</dbReference>
<dbReference type="SUPFAM" id="SSF81321">
    <property type="entry name" value="Family A G protein-coupled receptor-like"/>
    <property type="match status" value="1"/>
</dbReference>
<evidence type="ECO:0000256" key="10">
    <source>
        <dbReference type="RuleBase" id="RU000688"/>
    </source>
</evidence>
<organism>
    <name type="scientific">Ixodes scapularis</name>
    <name type="common">Black-legged tick</name>
    <name type="synonym">Deer tick</name>
    <dbReference type="NCBI Taxonomy" id="6945"/>
    <lineage>
        <taxon>Eukaryota</taxon>
        <taxon>Metazoa</taxon>
        <taxon>Ecdysozoa</taxon>
        <taxon>Arthropoda</taxon>
        <taxon>Chelicerata</taxon>
        <taxon>Arachnida</taxon>
        <taxon>Acari</taxon>
        <taxon>Parasitiformes</taxon>
        <taxon>Ixodida</taxon>
        <taxon>Ixodoidea</taxon>
        <taxon>Ixodidae</taxon>
        <taxon>Ixodinae</taxon>
        <taxon>Ixodes</taxon>
    </lineage>
</organism>
<dbReference type="PROSITE" id="PS00237">
    <property type="entry name" value="G_PROTEIN_RECEP_F1_1"/>
    <property type="match status" value="1"/>
</dbReference>
<dbReference type="InterPro" id="IPR002172">
    <property type="entry name" value="LDrepeatLR_classA_rpt"/>
</dbReference>
<dbReference type="InterPro" id="IPR017452">
    <property type="entry name" value="GPCR_Rhodpsn_7TM"/>
</dbReference>
<dbReference type="PROSITE" id="PS50262">
    <property type="entry name" value="G_PROTEIN_RECEP_F1_2"/>
    <property type="match status" value="1"/>
</dbReference>
<name>B7PGJ8_IXOSC</name>
<dbReference type="GO" id="GO:0007189">
    <property type="term" value="P:adenylate cyclase-activating G protein-coupled receptor signaling pathway"/>
    <property type="evidence" value="ECO:0000318"/>
    <property type="project" value="GO_Central"/>
</dbReference>